<keyword evidence="2" id="KW-0812">Transmembrane</keyword>
<feature type="transmembrane region" description="Helical" evidence="2">
    <location>
        <begin position="214"/>
        <end position="236"/>
    </location>
</feature>
<name>A0A1Y1YRH7_9FUNG</name>
<dbReference type="AlphaFoldDB" id="A0A1Y1YRH7"/>
<dbReference type="InParanoid" id="A0A1Y1YRH7"/>
<keyword evidence="5" id="KW-1185">Reference proteome</keyword>
<evidence type="ECO:0000256" key="1">
    <source>
        <dbReference type="SAM" id="MobiDB-lite"/>
    </source>
</evidence>
<gene>
    <name evidence="4" type="ORF">K493DRAFT_335288</name>
</gene>
<dbReference type="Proteomes" id="UP000193498">
    <property type="component" value="Unassembled WGS sequence"/>
</dbReference>
<evidence type="ECO:0000256" key="3">
    <source>
        <dbReference type="SAM" id="SignalP"/>
    </source>
</evidence>
<accession>A0A1Y1YRH7</accession>
<evidence type="ECO:0000313" key="4">
    <source>
        <dbReference type="EMBL" id="ORY00638.1"/>
    </source>
</evidence>
<evidence type="ECO:0000313" key="5">
    <source>
        <dbReference type="Proteomes" id="UP000193498"/>
    </source>
</evidence>
<proteinExistence type="predicted"/>
<dbReference type="OrthoDB" id="2278929at2759"/>
<evidence type="ECO:0000256" key="2">
    <source>
        <dbReference type="SAM" id="Phobius"/>
    </source>
</evidence>
<organism evidence="4 5">
    <name type="scientific">Basidiobolus meristosporus CBS 931.73</name>
    <dbReference type="NCBI Taxonomy" id="1314790"/>
    <lineage>
        <taxon>Eukaryota</taxon>
        <taxon>Fungi</taxon>
        <taxon>Fungi incertae sedis</taxon>
        <taxon>Zoopagomycota</taxon>
        <taxon>Entomophthoromycotina</taxon>
        <taxon>Basidiobolomycetes</taxon>
        <taxon>Basidiobolales</taxon>
        <taxon>Basidiobolaceae</taxon>
        <taxon>Basidiobolus</taxon>
    </lineage>
</organism>
<keyword evidence="2" id="KW-1133">Transmembrane helix</keyword>
<comment type="caution">
    <text evidence="4">The sequence shown here is derived from an EMBL/GenBank/DDBJ whole genome shotgun (WGS) entry which is preliminary data.</text>
</comment>
<feature type="region of interest" description="Disordered" evidence="1">
    <location>
        <begin position="240"/>
        <end position="272"/>
    </location>
</feature>
<keyword evidence="3" id="KW-0732">Signal</keyword>
<feature type="chain" id="PRO_5012756455" evidence="3">
    <location>
        <begin position="26"/>
        <end position="341"/>
    </location>
</feature>
<feature type="signal peptide" evidence="3">
    <location>
        <begin position="1"/>
        <end position="25"/>
    </location>
</feature>
<dbReference type="EMBL" id="MCFE01000080">
    <property type="protein sequence ID" value="ORY00638.1"/>
    <property type="molecule type" value="Genomic_DNA"/>
</dbReference>
<feature type="region of interest" description="Disordered" evidence="1">
    <location>
        <begin position="302"/>
        <end position="341"/>
    </location>
</feature>
<protein>
    <submittedName>
        <fullName evidence="4">Uncharacterized protein</fullName>
    </submittedName>
</protein>
<sequence length="341" mass="37348">MRINTSIYSHIFYIVILLYLRSSQSISFSNTRLDRRADVTVCGPEIYCLPKLNDTWVMSTVGVVRWNSEYPTFVVQGAVDIRLYDVTDMRKPVLEQLNVTNGNGYMNLFLDPNLQPPIFAPVPNRPKNSTASRMYCFLVTVAGDDIVNKPNGPYFFIQDPPSSNSSLDSVSTTISVPSSTDVMATRTPDLPIPIDTSNNLSNSGQRSTGLTSGAIAGISVGCVSVFAAAGIALIYFRRRNSQGPTHPGTSKDEIRNDGPPPESGLEYRRPSSLRLTANDAQLIAETYRRLLRKPSWGTTNDVEVIHAETGSPPLSPTYSLTSAQQPPPSKPSSPSELDSRK</sequence>
<keyword evidence="2" id="KW-0472">Membrane</keyword>
<reference evidence="4 5" key="1">
    <citation type="submission" date="2016-07" db="EMBL/GenBank/DDBJ databases">
        <title>Pervasive Adenine N6-methylation of Active Genes in Fungi.</title>
        <authorList>
            <consortium name="DOE Joint Genome Institute"/>
            <person name="Mondo S.J."/>
            <person name="Dannebaum R.O."/>
            <person name="Kuo R.C."/>
            <person name="Labutti K."/>
            <person name="Haridas S."/>
            <person name="Kuo A."/>
            <person name="Salamov A."/>
            <person name="Ahrendt S.R."/>
            <person name="Lipzen A."/>
            <person name="Sullivan W."/>
            <person name="Andreopoulos W.B."/>
            <person name="Clum A."/>
            <person name="Lindquist E."/>
            <person name="Daum C."/>
            <person name="Ramamoorthy G.K."/>
            <person name="Gryganskyi A."/>
            <person name="Culley D."/>
            <person name="Magnuson J.K."/>
            <person name="James T.Y."/>
            <person name="O'Malley M.A."/>
            <person name="Stajich J.E."/>
            <person name="Spatafora J.W."/>
            <person name="Visel A."/>
            <person name="Grigoriev I.V."/>
        </authorList>
    </citation>
    <scope>NUCLEOTIDE SEQUENCE [LARGE SCALE GENOMIC DNA]</scope>
    <source>
        <strain evidence="4 5">CBS 931.73</strain>
    </source>
</reference>